<evidence type="ECO:0000256" key="1">
    <source>
        <dbReference type="SAM" id="MobiDB-lite"/>
    </source>
</evidence>
<protein>
    <submittedName>
        <fullName evidence="2">Uncharacterized protein</fullName>
    </submittedName>
</protein>
<feature type="region of interest" description="Disordered" evidence="1">
    <location>
        <begin position="437"/>
        <end position="456"/>
    </location>
</feature>
<feature type="compositionally biased region" description="Basic and acidic residues" evidence="1">
    <location>
        <begin position="438"/>
        <end position="449"/>
    </location>
</feature>
<feature type="region of interest" description="Disordered" evidence="1">
    <location>
        <begin position="979"/>
        <end position="1003"/>
    </location>
</feature>
<feature type="compositionally biased region" description="Polar residues" evidence="1">
    <location>
        <begin position="321"/>
        <end position="346"/>
    </location>
</feature>
<keyword evidence="3" id="KW-1185">Reference proteome</keyword>
<dbReference type="OrthoDB" id="5599552at2759"/>
<feature type="compositionally biased region" description="Low complexity" evidence="1">
    <location>
        <begin position="472"/>
        <end position="487"/>
    </location>
</feature>
<accession>A0A1B7P5S4</accession>
<feature type="region of interest" description="Disordered" evidence="1">
    <location>
        <begin position="67"/>
        <end position="136"/>
    </location>
</feature>
<dbReference type="Proteomes" id="UP000091918">
    <property type="component" value="Unassembled WGS sequence"/>
</dbReference>
<gene>
    <name evidence="2" type="ORF">ACJ72_01239</name>
</gene>
<name>A0A1B7P5S4_9EURO</name>
<reference evidence="2 3" key="1">
    <citation type="submission" date="2015-07" db="EMBL/GenBank/DDBJ databases">
        <title>Emmonsia species relationships and genome sequence.</title>
        <authorList>
            <person name="Cuomo C.A."/>
            <person name="Schwartz I.S."/>
            <person name="Kenyon C."/>
            <person name="de Hoog G.S."/>
            <person name="Govender N.P."/>
            <person name="Botha A."/>
            <person name="Moreno L."/>
            <person name="de Vries M."/>
            <person name="Munoz J.F."/>
            <person name="Stielow J.B."/>
        </authorList>
    </citation>
    <scope>NUCLEOTIDE SEQUENCE [LARGE SCALE GENOMIC DNA]</scope>
    <source>
        <strain evidence="2 3">CBS 136260</strain>
    </source>
</reference>
<comment type="caution">
    <text evidence="2">The sequence shown here is derived from an EMBL/GenBank/DDBJ whole genome shotgun (WGS) entry which is preliminary data.</text>
</comment>
<feature type="region of interest" description="Disordered" evidence="1">
    <location>
        <begin position="289"/>
        <end position="394"/>
    </location>
</feature>
<dbReference type="STRING" id="1658172.A0A1B7P5S4"/>
<organism evidence="2 3">
    <name type="scientific">Emergomyces africanus</name>
    <dbReference type="NCBI Taxonomy" id="1955775"/>
    <lineage>
        <taxon>Eukaryota</taxon>
        <taxon>Fungi</taxon>
        <taxon>Dikarya</taxon>
        <taxon>Ascomycota</taxon>
        <taxon>Pezizomycotina</taxon>
        <taxon>Eurotiomycetes</taxon>
        <taxon>Eurotiomycetidae</taxon>
        <taxon>Onygenales</taxon>
        <taxon>Ajellomycetaceae</taxon>
        <taxon>Emergomyces</taxon>
    </lineage>
</organism>
<sequence>MALETIVQPPINRIDLSGEWNGDPTSQVVLHAKVEFVSVPNTRLPLLDLSNGSVELLQYGRPTKVLEENSDEEFPNDSSRGRRSSRQQRAGLKRIANGVTEPQNETPRTLYRKGMELSPPSTKRRLFPPSPTSTVSRMRSFDDLVSDLEDCLLSKRNGEYDSFDGGTNRSTDVSATSISENTDANSAAHSLCTARAVYGDPGAEMEIMLSDLRNCMTTTHVDGDISTICLYGHERENLDTINRQSNTCRLVTSSFSSATMTPKPDKGGVSKIPVKAQRLVSPSSTYAVLSHSSESEGNLGNMTASQSKPENHPSAVVPVSGNETPSLMPSTPRNEQFSPVKLSNTLPADLTKHRVDQESPQSPTRESSRGVGKRAPLFERYSLPQSDLGESPRHTKIDMQNNAAIVIPKREQRQKDIYKSEYVSTWLKKNECNGFAAEHSHSPEDHKENSPTYAESHIQNTAIPERSESEKPITLPSPSPSSQLSMPWNSAEKLAKRCYSGRQPDMASAIPGLELAIVEELSKDFYILTPENCVPRTYTIEFDLKVSLGSLQPGGWQLLKVPGLPIDRHGGKGTVKLAVLHSSTKKKLDCRTSGLLCLERDGTGYVADFDLSEPLALWLRAVELLTSESRDNRILNHEISMVFKHHQSLDTRGAVEYTAVCALSLYQKILCADEGSIAVIISDGPGGDFEWAMERGNRDFRVDQKASNASAIGTTKIRIFCKENELDGCFRITWEVPCETPISRSWVPKLFFEKPATHTEYVPSLRSQWRVGFPAAPVIQAEKASGETTPFEPEKVVRKWEPDGLEDWGYLGLPEIGTNSFIYWCVHQLVRVVLFFMTILQELGVLIHIYLEYVPLGPMKILLLSLAVQAIVLFNQQFGRPSIESQISQPACPGLPFLSTAVQIEARLGSFSWFAREKASIVDRGVLGHIFNVVSGGRQVTSMSSEDVDGAEIQVGNEEDMQNMAAAAQPAIISGVGGKDDPDSLSTPNLHQTKLTNENNNNNRKILEPATASAGNMVSTQTSLRDRIDRFLGWSGPPVGMID</sequence>
<evidence type="ECO:0000313" key="2">
    <source>
        <dbReference type="EMBL" id="OAX84385.1"/>
    </source>
</evidence>
<feature type="compositionally biased region" description="Polar residues" evidence="1">
    <location>
        <begin position="984"/>
        <end position="996"/>
    </location>
</feature>
<proteinExistence type="predicted"/>
<feature type="region of interest" description="Disordered" evidence="1">
    <location>
        <begin position="463"/>
        <end position="487"/>
    </location>
</feature>
<evidence type="ECO:0000313" key="3">
    <source>
        <dbReference type="Proteomes" id="UP000091918"/>
    </source>
</evidence>
<dbReference type="AlphaFoldDB" id="A0A1B7P5S4"/>
<dbReference type="EMBL" id="LGUA01000080">
    <property type="protein sequence ID" value="OAX84385.1"/>
    <property type="molecule type" value="Genomic_DNA"/>
</dbReference>
<feature type="compositionally biased region" description="Polar residues" evidence="1">
    <location>
        <begin position="289"/>
        <end position="308"/>
    </location>
</feature>